<dbReference type="InterPro" id="IPR035069">
    <property type="entry name" value="TTHA1013/TTHA0281-like"/>
</dbReference>
<accession>A0A2M7B8J5</accession>
<name>A0A2M7B8J5_9BACT</name>
<sequence length="80" mass="9340">MLTEFINKKLKEAQYKILKDRTYFGEIPGLKGVWASAKNLEDCRKELQEVLEDWLLLKIKTGDYVPGFRTKIGERLLTHA</sequence>
<dbReference type="Pfam" id="PF21748">
    <property type="entry name" value="UPF0150"/>
    <property type="match status" value="1"/>
</dbReference>
<comment type="caution">
    <text evidence="1">The sequence shown here is derived from an EMBL/GenBank/DDBJ whole genome shotgun (WGS) entry which is preliminary data.</text>
</comment>
<protein>
    <submittedName>
        <fullName evidence="1">HicB family protein</fullName>
    </submittedName>
</protein>
<evidence type="ECO:0000313" key="1">
    <source>
        <dbReference type="EMBL" id="PIU99388.1"/>
    </source>
</evidence>
<dbReference type="EMBL" id="PEVH01000001">
    <property type="protein sequence ID" value="PIU99388.1"/>
    <property type="molecule type" value="Genomic_DNA"/>
</dbReference>
<proteinExistence type="predicted"/>
<gene>
    <name evidence="1" type="ORF">COS59_00040</name>
</gene>
<dbReference type="InterPro" id="IPR049389">
    <property type="entry name" value="TTHA0281-like"/>
</dbReference>
<dbReference type="Gene3D" id="3.30.160.250">
    <property type="match status" value="1"/>
</dbReference>
<organism evidence="1 2">
    <name type="scientific">Candidatus Wolfebacteria bacterium CG03_land_8_20_14_0_80_36_15</name>
    <dbReference type="NCBI Taxonomy" id="1975067"/>
    <lineage>
        <taxon>Bacteria</taxon>
        <taxon>Candidatus Wolfeibacteriota</taxon>
    </lineage>
</organism>
<dbReference type="AlphaFoldDB" id="A0A2M7B8J5"/>
<evidence type="ECO:0000313" key="2">
    <source>
        <dbReference type="Proteomes" id="UP000230131"/>
    </source>
</evidence>
<reference evidence="2" key="1">
    <citation type="submission" date="2017-09" db="EMBL/GenBank/DDBJ databases">
        <title>Depth-based differentiation of microbial function through sediment-hosted aquifers and enrichment of novel symbionts in the deep terrestrial subsurface.</title>
        <authorList>
            <person name="Probst A.J."/>
            <person name="Ladd B."/>
            <person name="Jarett J.K."/>
            <person name="Geller-Mcgrath D.E."/>
            <person name="Sieber C.M.K."/>
            <person name="Emerson J.B."/>
            <person name="Anantharaman K."/>
            <person name="Thomas B.C."/>
            <person name="Malmstrom R."/>
            <person name="Stieglmeier M."/>
            <person name="Klingl A."/>
            <person name="Woyke T."/>
            <person name="Ryan C.M."/>
            <person name="Banfield J.F."/>
        </authorList>
    </citation>
    <scope>NUCLEOTIDE SEQUENCE [LARGE SCALE GENOMIC DNA]</scope>
</reference>
<dbReference type="SUPFAM" id="SSF143100">
    <property type="entry name" value="TTHA1013/TTHA0281-like"/>
    <property type="match status" value="1"/>
</dbReference>
<dbReference type="Proteomes" id="UP000230131">
    <property type="component" value="Unassembled WGS sequence"/>
</dbReference>